<reference evidence="2" key="1">
    <citation type="submission" date="2022-05" db="EMBL/GenBank/DDBJ databases">
        <title>The Musa troglodytarum L. genome provides insights into the mechanism of non-climacteric behaviour and enrichment of carotenoids.</title>
        <authorList>
            <person name="Wang J."/>
        </authorList>
    </citation>
    <scope>NUCLEOTIDE SEQUENCE</scope>
    <source>
        <tissue evidence="2">Leaf</tissue>
    </source>
</reference>
<organism evidence="2 3">
    <name type="scientific">Musa troglodytarum</name>
    <name type="common">fe'i banana</name>
    <dbReference type="NCBI Taxonomy" id="320322"/>
    <lineage>
        <taxon>Eukaryota</taxon>
        <taxon>Viridiplantae</taxon>
        <taxon>Streptophyta</taxon>
        <taxon>Embryophyta</taxon>
        <taxon>Tracheophyta</taxon>
        <taxon>Spermatophyta</taxon>
        <taxon>Magnoliopsida</taxon>
        <taxon>Liliopsida</taxon>
        <taxon>Zingiberales</taxon>
        <taxon>Musaceae</taxon>
        <taxon>Musa</taxon>
    </lineage>
</organism>
<accession>A0A9E7J9V9</accession>
<evidence type="ECO:0000313" key="2">
    <source>
        <dbReference type="EMBL" id="URD73289.1"/>
    </source>
</evidence>
<dbReference type="Proteomes" id="UP001055439">
    <property type="component" value="Chromosome 1"/>
</dbReference>
<protein>
    <submittedName>
        <fullName evidence="2">Uncharacterized protein</fullName>
    </submittedName>
</protein>
<feature type="compositionally biased region" description="Basic and acidic residues" evidence="1">
    <location>
        <begin position="96"/>
        <end position="114"/>
    </location>
</feature>
<evidence type="ECO:0000256" key="1">
    <source>
        <dbReference type="SAM" id="MobiDB-lite"/>
    </source>
</evidence>
<feature type="compositionally biased region" description="Acidic residues" evidence="1">
    <location>
        <begin position="115"/>
        <end position="125"/>
    </location>
</feature>
<sequence length="125" mass="14549">MVFLMPECCARTFQSLSTAADVWTPIDICIALLQILHWVYYQFALFLYQDIYMDGTDSIDILRQVCYELEDKMEEASGNIIDYRSEFFSDATNTHVHQEHNQDTTKRNHLHQETFGDDDGGVVED</sequence>
<evidence type="ECO:0000313" key="3">
    <source>
        <dbReference type="Proteomes" id="UP001055439"/>
    </source>
</evidence>
<feature type="region of interest" description="Disordered" evidence="1">
    <location>
        <begin position="95"/>
        <end position="125"/>
    </location>
</feature>
<keyword evidence="3" id="KW-1185">Reference proteome</keyword>
<dbReference type="AlphaFoldDB" id="A0A9E7J9V9"/>
<proteinExistence type="predicted"/>
<name>A0A9E7J9V9_9LILI</name>
<dbReference type="EMBL" id="CP097502">
    <property type="protein sequence ID" value="URD73289.1"/>
    <property type="molecule type" value="Genomic_DNA"/>
</dbReference>
<gene>
    <name evidence="2" type="ORF">MUK42_33920</name>
</gene>